<protein>
    <submittedName>
        <fullName evidence="1">Uncharacterized protein</fullName>
    </submittedName>
</protein>
<accession>A0A1H2QMJ0</accession>
<sequence>MKTFEQMHGDLISATSGLADTCLSPMSDVLLQHLSGMLAQVQEQLSAMQEAMPTGNAVHLDR</sequence>
<proteinExistence type="predicted"/>
<evidence type="ECO:0000313" key="2">
    <source>
        <dbReference type="Proteomes" id="UP000183076"/>
    </source>
</evidence>
<dbReference type="AlphaFoldDB" id="A0A1H2QMJ0"/>
<reference evidence="2" key="1">
    <citation type="submission" date="2016-10" db="EMBL/GenBank/DDBJ databases">
        <authorList>
            <person name="Varghese N."/>
            <person name="Submissions S."/>
        </authorList>
    </citation>
    <scope>NUCLEOTIDE SEQUENCE [LARGE SCALE GENOMIC DNA]</scope>
    <source>
        <strain evidence="2">DSM 10014</strain>
    </source>
</reference>
<dbReference type="EMBL" id="FNNB01000001">
    <property type="protein sequence ID" value="SDW08376.1"/>
    <property type="molecule type" value="Genomic_DNA"/>
</dbReference>
<dbReference type="STRING" id="60137.SAMN04488041_101249"/>
<dbReference type="RefSeq" id="WP_074634542.1">
    <property type="nucleotide sequence ID" value="NZ_CP160849.1"/>
</dbReference>
<evidence type="ECO:0000313" key="1">
    <source>
        <dbReference type="EMBL" id="SDW08376.1"/>
    </source>
</evidence>
<gene>
    <name evidence="1" type="ORF">SAMN04488041_101249</name>
</gene>
<name>A0A1H2QMJ0_9RHOB</name>
<dbReference type="GeneID" id="94019569"/>
<dbReference type="Proteomes" id="UP000183076">
    <property type="component" value="Unassembled WGS sequence"/>
</dbReference>
<organism evidence="1 2">
    <name type="scientific">Sulfitobacter pontiacus</name>
    <dbReference type="NCBI Taxonomy" id="60137"/>
    <lineage>
        <taxon>Bacteria</taxon>
        <taxon>Pseudomonadati</taxon>
        <taxon>Pseudomonadota</taxon>
        <taxon>Alphaproteobacteria</taxon>
        <taxon>Rhodobacterales</taxon>
        <taxon>Roseobacteraceae</taxon>
        <taxon>Sulfitobacter</taxon>
    </lineage>
</organism>